<feature type="compositionally biased region" description="Basic residues" evidence="1">
    <location>
        <begin position="225"/>
        <end position="235"/>
    </location>
</feature>
<feature type="region of interest" description="Disordered" evidence="1">
    <location>
        <begin position="221"/>
        <end position="258"/>
    </location>
</feature>
<protein>
    <submittedName>
        <fullName evidence="2">Uncharacterized protein</fullName>
    </submittedName>
</protein>
<dbReference type="AlphaFoldDB" id="A0A9W7F2N8"/>
<dbReference type="Proteomes" id="UP001165160">
    <property type="component" value="Unassembled WGS sequence"/>
</dbReference>
<reference evidence="3" key="1">
    <citation type="journal article" date="2023" name="Commun. Biol.">
        <title>Genome analysis of Parmales, the sister group of diatoms, reveals the evolutionary specialization of diatoms from phago-mixotrophs to photoautotrophs.</title>
        <authorList>
            <person name="Ban H."/>
            <person name="Sato S."/>
            <person name="Yoshikawa S."/>
            <person name="Yamada K."/>
            <person name="Nakamura Y."/>
            <person name="Ichinomiya M."/>
            <person name="Sato N."/>
            <person name="Blanc-Mathieu R."/>
            <person name="Endo H."/>
            <person name="Kuwata A."/>
            <person name="Ogata H."/>
        </authorList>
    </citation>
    <scope>NUCLEOTIDE SEQUENCE [LARGE SCALE GENOMIC DNA]</scope>
    <source>
        <strain evidence="3">NIES 3699</strain>
    </source>
</reference>
<organism evidence="2 3">
    <name type="scientific">Triparma verrucosa</name>
    <dbReference type="NCBI Taxonomy" id="1606542"/>
    <lineage>
        <taxon>Eukaryota</taxon>
        <taxon>Sar</taxon>
        <taxon>Stramenopiles</taxon>
        <taxon>Ochrophyta</taxon>
        <taxon>Bolidophyceae</taxon>
        <taxon>Parmales</taxon>
        <taxon>Triparmaceae</taxon>
        <taxon>Triparma</taxon>
    </lineage>
</organism>
<dbReference type="EMBL" id="BRXX01000266">
    <property type="protein sequence ID" value="GMI01390.1"/>
    <property type="molecule type" value="Genomic_DNA"/>
</dbReference>
<keyword evidence="3" id="KW-1185">Reference proteome</keyword>
<feature type="compositionally biased region" description="Basic and acidic residues" evidence="1">
    <location>
        <begin position="345"/>
        <end position="354"/>
    </location>
</feature>
<sequence>MSVPTNFNSAVHGYPTEALSVSSVERLSQFVDHEDLDLFDWFPASPASAQQQNLNPEALNSLPTVTDAEAKVNSPSGPVLSYVSPKTVLPAETRPQMQKKVSVVLKNYPHSSVPILRIGATCTGAANALREATAHVRASVEIRKTKDDSWVSATAPPASLCNFSRVKGEWTWSCYFQFTHVSLFQDSRKPSTGPLTLSFYASSKDMEEVCLLKSDPILVQAKPKAGSRRSSRRNSRNNTFMEEKESPQPSASLSPQQSFREINSVPTAETAWGTHSPGSRHSKVTESKTTEFYNKNLSEVGDAELGQVLKRRYQTNDLNSVRIEEIMSKLDNKSPPPSVKKRRGHDGGGVHPHNDGSGNDDEGFRSGSSSPTDSNSSLSSREGSSSSAHTTLTTPAATSTSTSTSTSAPTSTPTLTTSTTSKKPLGLTSCERHLLSKFAQETFPFIQELISYCKMGNFHPRKAELVGKFLPIALEKIAGAAADAEQDFENASITSKTLHKYLKARGKSSSNYLFIANKLRRAKLVTPEEMYKWKEEMQALNSRKGIEKNDSACPIEDLLQNLEEMRLQPGEEMCTMNEQETAEKGIQRGDPAKF</sequence>
<proteinExistence type="predicted"/>
<gene>
    <name evidence="2" type="ORF">TrVE_jg10718</name>
</gene>
<accession>A0A9W7F2N8</accession>
<comment type="caution">
    <text evidence="2">The sequence shown here is derived from an EMBL/GenBank/DDBJ whole genome shotgun (WGS) entry which is preliminary data.</text>
</comment>
<name>A0A9W7F2N8_9STRA</name>
<evidence type="ECO:0000313" key="2">
    <source>
        <dbReference type="EMBL" id="GMI01390.1"/>
    </source>
</evidence>
<evidence type="ECO:0000313" key="3">
    <source>
        <dbReference type="Proteomes" id="UP001165160"/>
    </source>
</evidence>
<feature type="compositionally biased region" description="Low complexity" evidence="1">
    <location>
        <begin position="366"/>
        <end position="423"/>
    </location>
</feature>
<feature type="compositionally biased region" description="Low complexity" evidence="1">
    <location>
        <begin position="247"/>
        <end position="258"/>
    </location>
</feature>
<feature type="region of interest" description="Disordered" evidence="1">
    <location>
        <begin position="326"/>
        <end position="423"/>
    </location>
</feature>
<evidence type="ECO:0000256" key="1">
    <source>
        <dbReference type="SAM" id="MobiDB-lite"/>
    </source>
</evidence>